<dbReference type="OrthoDB" id="5767802at2"/>
<reference evidence="4 5" key="2">
    <citation type="journal article" date="2017" name="Antonie Van Leeuwenhoek">
        <title>Rhizobium rhizosphaerae sp. nov., a novel species isolated from rice rhizosphere.</title>
        <authorList>
            <person name="Zhao J.J."/>
            <person name="Zhang J."/>
            <person name="Zhang R.J."/>
            <person name="Zhang C.W."/>
            <person name="Yin H.Q."/>
            <person name="Zhang X.X."/>
        </authorList>
    </citation>
    <scope>NUCLEOTIDE SEQUENCE [LARGE SCALE GENOMIC DNA]</scope>
    <source>
        <strain evidence="4 5">ACAM 611</strain>
    </source>
</reference>
<accession>H5TBD5</accession>
<comment type="caution">
    <text evidence="4">The sequence shown here is derived from an EMBL/GenBank/DDBJ whole genome shotgun (WGS) entry which is preliminary data.</text>
</comment>
<evidence type="ECO:0000259" key="3">
    <source>
        <dbReference type="Pfam" id="PF03358"/>
    </source>
</evidence>
<organism evidence="4 5">
    <name type="scientific">Glaciecola punicea ACAM 611</name>
    <dbReference type="NCBI Taxonomy" id="1121923"/>
    <lineage>
        <taxon>Bacteria</taxon>
        <taxon>Pseudomonadati</taxon>
        <taxon>Pseudomonadota</taxon>
        <taxon>Gammaproteobacteria</taxon>
        <taxon>Alteromonadales</taxon>
        <taxon>Alteromonadaceae</taxon>
        <taxon>Glaciecola</taxon>
    </lineage>
</organism>
<dbReference type="PANTHER" id="PTHR30543">
    <property type="entry name" value="CHROMATE REDUCTASE"/>
    <property type="match status" value="1"/>
</dbReference>
<dbReference type="GO" id="GO:0016491">
    <property type="term" value="F:oxidoreductase activity"/>
    <property type="evidence" value="ECO:0007669"/>
    <property type="project" value="InterPro"/>
</dbReference>
<dbReference type="PANTHER" id="PTHR30543:SF21">
    <property type="entry name" value="NAD(P)H-DEPENDENT FMN REDUCTASE LOT6"/>
    <property type="match status" value="1"/>
</dbReference>
<feature type="domain" description="NADPH-dependent FMN reductase-like" evidence="3">
    <location>
        <begin position="3"/>
        <end position="153"/>
    </location>
</feature>
<dbReference type="InterPro" id="IPR029039">
    <property type="entry name" value="Flavoprotein-like_sf"/>
</dbReference>
<comment type="cofactor">
    <cofactor evidence="1">
        <name>FMN</name>
        <dbReference type="ChEBI" id="CHEBI:58210"/>
    </cofactor>
</comment>
<dbReference type="GO" id="GO:0005829">
    <property type="term" value="C:cytosol"/>
    <property type="evidence" value="ECO:0007669"/>
    <property type="project" value="TreeGrafter"/>
</dbReference>
<reference evidence="4 5" key="1">
    <citation type="journal article" date="2012" name="J. Bacteriol.">
        <title>Genome sequence of proteorhodopsin-containing sea ice bacterium Glaciecola punicea ACAM 611T.</title>
        <authorList>
            <person name="Qin Q.-L."/>
            <person name="Xie B.-B."/>
            <person name="Shu Y.-L."/>
            <person name="Rong J.-C."/>
            <person name="Zhao D.-L."/>
            <person name="Zhang X.-Y."/>
            <person name="Chen X.-L."/>
            <person name="Zhou B.-C."/>
            <person name="Zhanga Y.-Z."/>
        </authorList>
    </citation>
    <scope>NUCLEOTIDE SEQUENCE [LARGE SCALE GENOMIC DNA]</scope>
    <source>
        <strain evidence="4 5">ACAM 611</strain>
    </source>
</reference>
<dbReference type="Pfam" id="PF03358">
    <property type="entry name" value="FMN_red"/>
    <property type="match status" value="1"/>
</dbReference>
<name>H5TBD5_9ALTE</name>
<dbReference type="Gene3D" id="3.40.50.360">
    <property type="match status" value="1"/>
</dbReference>
<dbReference type="eggNOG" id="COG0431">
    <property type="taxonomic scope" value="Bacteria"/>
</dbReference>
<protein>
    <submittedName>
        <fullName evidence="4">NADPH-dependent FMN reductase</fullName>
    </submittedName>
</protein>
<dbReference type="STRING" id="56804.BAE46_12705"/>
<evidence type="ECO:0000313" key="5">
    <source>
        <dbReference type="Proteomes" id="UP000053586"/>
    </source>
</evidence>
<gene>
    <name evidence="4" type="ORF">GPUN_1492</name>
</gene>
<dbReference type="InterPro" id="IPR050712">
    <property type="entry name" value="NAD(P)H-dep_reductase"/>
</dbReference>
<dbReference type="InterPro" id="IPR005025">
    <property type="entry name" value="FMN_Rdtase-like_dom"/>
</dbReference>
<evidence type="ECO:0000256" key="2">
    <source>
        <dbReference type="ARBA" id="ARBA00022643"/>
    </source>
</evidence>
<dbReference type="Proteomes" id="UP000053586">
    <property type="component" value="Unassembled WGS sequence"/>
</dbReference>
<dbReference type="SUPFAM" id="SSF52218">
    <property type="entry name" value="Flavoproteins"/>
    <property type="match status" value="1"/>
</dbReference>
<dbReference type="EMBL" id="BAET01000013">
    <property type="protein sequence ID" value="GAB55612.1"/>
    <property type="molecule type" value="Genomic_DNA"/>
</dbReference>
<keyword evidence="2" id="KW-0288">FMN</keyword>
<evidence type="ECO:0000313" key="4">
    <source>
        <dbReference type="EMBL" id="GAB55612.1"/>
    </source>
</evidence>
<dbReference type="GO" id="GO:0010181">
    <property type="term" value="F:FMN binding"/>
    <property type="evidence" value="ECO:0007669"/>
    <property type="project" value="TreeGrafter"/>
</dbReference>
<evidence type="ECO:0000256" key="1">
    <source>
        <dbReference type="ARBA" id="ARBA00001917"/>
    </source>
</evidence>
<keyword evidence="2" id="KW-0285">Flavoprotein</keyword>
<proteinExistence type="predicted"/>
<sequence>MCKLLAFSGSLRQHSYNHSIVVAASEGARAAGCKVTIVHLNDFKAPLFSEEDEAVSGIPDGAKKLKTLMMEHDGFLIATPEYNSSYSAALKNAIDWASRMEDGEKPLQAFKGKTAVIMAASPGALGGIRALAALRTLLANIGMYVHPAQQAIGKVSGLVDTSGKVVDEATLKKLHALGKQSVTYTNALKNG</sequence>
<dbReference type="AlphaFoldDB" id="H5TBD5"/>
<keyword evidence="5" id="KW-1185">Reference proteome</keyword>
<dbReference type="RefSeq" id="WP_006004857.1">
    <property type="nucleotide sequence ID" value="NZ_BAET01000013.1"/>
</dbReference>